<accession>A0A0S4KFK1</accession>
<organism evidence="2 3">
    <name type="scientific">Bodo saltans</name>
    <name type="common">Flagellated protozoan</name>
    <dbReference type="NCBI Taxonomy" id="75058"/>
    <lineage>
        <taxon>Eukaryota</taxon>
        <taxon>Discoba</taxon>
        <taxon>Euglenozoa</taxon>
        <taxon>Kinetoplastea</taxon>
        <taxon>Metakinetoplastina</taxon>
        <taxon>Eubodonida</taxon>
        <taxon>Bodonidae</taxon>
        <taxon>Bodo</taxon>
    </lineage>
</organism>
<reference evidence="3" key="1">
    <citation type="submission" date="2015-09" db="EMBL/GenBank/DDBJ databases">
        <authorList>
            <consortium name="Pathogen Informatics"/>
        </authorList>
    </citation>
    <scope>NUCLEOTIDE SEQUENCE [LARGE SCALE GENOMIC DNA]</scope>
    <source>
        <strain evidence="3">Lake Konstanz</strain>
    </source>
</reference>
<dbReference type="VEuPathDB" id="TriTrypDB:BSAL_05890"/>
<keyword evidence="3" id="KW-1185">Reference proteome</keyword>
<gene>
    <name evidence="2" type="ORF">BSAL_05890</name>
</gene>
<dbReference type="AlphaFoldDB" id="A0A0S4KFK1"/>
<keyword evidence="1" id="KW-0812">Transmembrane</keyword>
<name>A0A0S4KFK1_BODSA</name>
<dbReference type="EMBL" id="CYKH01001037">
    <property type="protein sequence ID" value="CUI14360.1"/>
    <property type="molecule type" value="Genomic_DNA"/>
</dbReference>
<protein>
    <submittedName>
        <fullName evidence="2">Membrane-associated protein, putative</fullName>
    </submittedName>
</protein>
<evidence type="ECO:0000313" key="2">
    <source>
        <dbReference type="EMBL" id="CUI14360.1"/>
    </source>
</evidence>
<evidence type="ECO:0000313" key="3">
    <source>
        <dbReference type="Proteomes" id="UP000051952"/>
    </source>
</evidence>
<proteinExistence type="predicted"/>
<dbReference type="Proteomes" id="UP000051952">
    <property type="component" value="Unassembled WGS sequence"/>
</dbReference>
<feature type="transmembrane region" description="Helical" evidence="1">
    <location>
        <begin position="25"/>
        <end position="42"/>
    </location>
</feature>
<keyword evidence="1" id="KW-1133">Transmembrane helix</keyword>
<dbReference type="OrthoDB" id="2016523at2759"/>
<evidence type="ECO:0000256" key="1">
    <source>
        <dbReference type="SAM" id="Phobius"/>
    </source>
</evidence>
<sequence length="484" mass="53725">MPPHLSVSSSRLHPSVRVTPAQKRYIIIAAVFLVLIMLWATAPRPRQAAGPWKGHALQDVSQPLQEDGGGEAGWLHERMKMQLELETLRNQVKSLSLSSSAAPPIVVVEQSPPSTTAPAAQPLRQPSAALMTTSSEPWLVIGVPTIPRPGESPHAEWPLLRRTLWSYLRQFAAMDSDAGFHVIVMNLRGAGTHVVFDAVKREFLTLRADPFYRVAAKAFEFVDASHTYPDDVNAEGVVGPDGTHEPPTAKVRRQSLDVVSLLDEVVRRPSKYFLFTEDDFELCPNGVLALQYAVSKARRYSLVPSVGSSSSASERPFSALRCGIGLNGIVMHNSAGPPYSDVAAFRSYLRRHYARRPPDHLVVEFYAQESDEARHYFAEDHQEGRRRRVAAFRHNIFRHLGGRHSTLRDEAAWSTPACFTELIAPQVFEVEAWNPRDCPHDDMWPCDSQEARAEQTAPGGGVVVRWNVSSASQVSKHWVEAGEG</sequence>
<keyword evidence="1" id="KW-0472">Membrane</keyword>